<organism evidence="1 5">
    <name type="scientific">Adineta steineri</name>
    <dbReference type="NCBI Taxonomy" id="433720"/>
    <lineage>
        <taxon>Eukaryota</taxon>
        <taxon>Metazoa</taxon>
        <taxon>Spiralia</taxon>
        <taxon>Gnathifera</taxon>
        <taxon>Rotifera</taxon>
        <taxon>Eurotatoria</taxon>
        <taxon>Bdelloidea</taxon>
        <taxon>Adinetida</taxon>
        <taxon>Adinetidae</taxon>
        <taxon>Adineta</taxon>
    </lineage>
</organism>
<sequence length="122" mass="14051">MPFNKQYYPVTDITTIRVPRRRSIAQADHIPMNLMATWENIATFYIRDPDTQSTNSEILTEHNSRTGLDTILVMSFEQQLSTPPPAYDELSLHDSMAIEQQCLLPPTYADFIQTTNESERTI</sequence>
<protein>
    <submittedName>
        <fullName evidence="1">Uncharacterized protein</fullName>
    </submittedName>
</protein>
<dbReference type="AlphaFoldDB" id="A0A813W043"/>
<proteinExistence type="predicted"/>
<comment type="caution">
    <text evidence="1">The sequence shown here is derived from an EMBL/GenBank/DDBJ whole genome shotgun (WGS) entry which is preliminary data.</text>
</comment>
<keyword evidence="4" id="KW-1185">Reference proteome</keyword>
<reference evidence="1" key="1">
    <citation type="submission" date="2021-02" db="EMBL/GenBank/DDBJ databases">
        <authorList>
            <person name="Nowell W R."/>
        </authorList>
    </citation>
    <scope>NUCLEOTIDE SEQUENCE</scope>
</reference>
<dbReference type="Proteomes" id="UP000663832">
    <property type="component" value="Unassembled WGS sequence"/>
</dbReference>
<evidence type="ECO:0000313" key="5">
    <source>
        <dbReference type="Proteomes" id="UP000663877"/>
    </source>
</evidence>
<evidence type="ECO:0000313" key="3">
    <source>
        <dbReference type="EMBL" id="CAF1172982.1"/>
    </source>
</evidence>
<evidence type="ECO:0000313" key="2">
    <source>
        <dbReference type="EMBL" id="CAF1171659.1"/>
    </source>
</evidence>
<evidence type="ECO:0000313" key="4">
    <source>
        <dbReference type="Proteomes" id="UP000663832"/>
    </source>
</evidence>
<dbReference type="OrthoDB" id="10082120at2759"/>
<accession>A0A813W043</accession>
<dbReference type="EMBL" id="CAJNOM010000168">
    <property type="protein sequence ID" value="CAF1172982.1"/>
    <property type="molecule type" value="Genomic_DNA"/>
</dbReference>
<name>A0A813W043_9BILA</name>
<evidence type="ECO:0000313" key="1">
    <source>
        <dbReference type="EMBL" id="CAF0843764.1"/>
    </source>
</evidence>
<dbReference type="Proteomes" id="UP000663877">
    <property type="component" value="Unassembled WGS sequence"/>
</dbReference>
<dbReference type="EMBL" id="CAJNOI010000022">
    <property type="protein sequence ID" value="CAF0843764.1"/>
    <property type="molecule type" value="Genomic_DNA"/>
</dbReference>
<dbReference type="EMBL" id="CAJNOM010000167">
    <property type="protein sequence ID" value="CAF1171659.1"/>
    <property type="molecule type" value="Genomic_DNA"/>
</dbReference>
<gene>
    <name evidence="1" type="ORF">BJG266_LOCUS7458</name>
    <name evidence="2" type="ORF">QVE165_LOCUS24156</name>
    <name evidence="3" type="ORF">QVE165_LOCUS24230</name>
</gene>